<dbReference type="Pfam" id="PF13306">
    <property type="entry name" value="LRR_5"/>
    <property type="match status" value="1"/>
</dbReference>
<evidence type="ECO:0000313" key="3">
    <source>
        <dbReference type="EMBL" id="MBC8563032.1"/>
    </source>
</evidence>
<dbReference type="EMBL" id="JACRSX010000015">
    <property type="protein sequence ID" value="MBC8563032.1"/>
    <property type="molecule type" value="Genomic_DNA"/>
</dbReference>
<feature type="compositionally biased region" description="Polar residues" evidence="2">
    <location>
        <begin position="951"/>
        <end position="961"/>
    </location>
</feature>
<evidence type="ECO:0000256" key="2">
    <source>
        <dbReference type="SAM" id="MobiDB-lite"/>
    </source>
</evidence>
<evidence type="ECO:0000313" key="4">
    <source>
        <dbReference type="Proteomes" id="UP000606193"/>
    </source>
</evidence>
<name>A0ABR7N4N3_9FIRM</name>
<dbReference type="Gene3D" id="2.60.40.4270">
    <property type="entry name" value="Listeria-Bacteroides repeat domain"/>
    <property type="match status" value="2"/>
</dbReference>
<keyword evidence="4" id="KW-1185">Reference proteome</keyword>
<reference evidence="3 4" key="1">
    <citation type="submission" date="2020-08" db="EMBL/GenBank/DDBJ databases">
        <title>Genome public.</title>
        <authorList>
            <person name="Liu C."/>
            <person name="Sun Q."/>
        </authorList>
    </citation>
    <scope>NUCLEOTIDE SEQUENCE [LARGE SCALE GENOMIC DNA]</scope>
    <source>
        <strain evidence="3 4">NSJ-37</strain>
    </source>
</reference>
<proteinExistence type="predicted"/>
<comment type="caution">
    <text evidence="3">The sequence shown here is derived from an EMBL/GenBank/DDBJ whole genome shotgun (WGS) entry which is preliminary data.</text>
</comment>
<dbReference type="InterPro" id="IPR013378">
    <property type="entry name" value="InlB-like_B-rpt"/>
</dbReference>
<dbReference type="Gene3D" id="3.80.10.10">
    <property type="entry name" value="Ribonuclease Inhibitor"/>
    <property type="match status" value="1"/>
</dbReference>
<feature type="compositionally biased region" description="Polar residues" evidence="2">
    <location>
        <begin position="989"/>
        <end position="1003"/>
    </location>
</feature>
<protein>
    <submittedName>
        <fullName evidence="3">InlB B-repeat-containing protein</fullName>
    </submittedName>
</protein>
<feature type="region of interest" description="Disordered" evidence="2">
    <location>
        <begin position="903"/>
        <end position="1016"/>
    </location>
</feature>
<sequence>MEGKRVFRQSLKCFGLFFIFLFILMFRNEKAQAATASLTENPYKWVSSTDVGVAYSTEGNLPSVSGIRITKDNAPEMYGYDVWAYSKDGGWAFQYMDLNGLRRDNREAFKSSDVYIIEFLSYRNWRGRFLLHGKNAALPVKNTPCYSIETIRYQKGQLLSKEEEYSTDSRSEWLDSRYSLMYAIHTENDYVVGDGSANQISYIYNIKTGVYIAPGEAVSLEADGAQVIGKGEAYFDSKGKYKVRKLPVAVKKRDQKVYYFEGWYTEPEAGIKISEGDLVEKGMKLYPHWKAVEQKCNVTCIDILRTSTGEEKLGTSTWQAEYGDTVSGAAAGCTSGAGIYYPGREFVGCSETVVSEQDNTVYRYFQNAMIDVMCIDLVHAGPDTGRQLGNHIWKSEYSTTTSGSVIGCDREVGAYYQGYRYMYCSMKQVGEDGCTVYRYFTPILYNIEFVANCEAAGNMSTLRNLYYGHDYSLTSNSFINRKTITLNPNGQNAVCDTSNQVVYSDFLGWSTVASGGGVQYSDGCTINGITRNEETISLYAVWSDKEVTLTAQPIRQGYEFAGWSEDPLAETGQKQFKVDRDFDLYATWKAVPTTYHIEYYKQKTDQRYELASSYDLLGTTDTEVSVGDIRDLFPGFILDEDSSRLKGIVKADGSLILSAYFRRGKYTVTFDANGGRLMSENEDMEPITGMFEETITLPEVKLQRTGYDFGGWTDKSDGEMIVANPGEDYRMPNHDQVLYAHWIPRDDTSYKIIPFYENVNGIGYTRGKEVELKGTTAATVKDDLAKQYGTGQSDRIIREIFGEGYRLLEENVLTDTVISPYGNTYVEVYLQREAFDFTFVMKSESGTKILAHEKVFYGQNFMMPYEIKDITGIQGYSDETGEVYKAGDQVTVTESHKFLIYQNSIPTGKPASNPLPGFGDTEEPSGENTAKPSGGSTNEPSGDMPAAGETTRPSGGNTNAPAATKTPGPWGTKAPAPSSGITPAPAVSKTPSSASPVPSSDNPAETGKPSEISKDGMSVISTWAGADRNEIASKLAANAREAFLKKGQTVKKKGLLYRVTKTGVKNRTLRVEGLNKEKKTVKIPAQISLRGYSYQVTQIKNGAFANKKKLQKVIVGKNIKKIGKKAFCNSRKLQQITFQTTGLPNIQSKAWKGCRKGMKIKFSKSCSQMTRRYILKKNAAMR</sequence>
<dbReference type="Proteomes" id="UP000606193">
    <property type="component" value="Unassembled WGS sequence"/>
</dbReference>
<dbReference type="InterPro" id="IPR026906">
    <property type="entry name" value="LRR_5"/>
</dbReference>
<feature type="compositionally biased region" description="Polar residues" evidence="2">
    <location>
        <begin position="926"/>
        <end position="940"/>
    </location>
</feature>
<dbReference type="InterPro" id="IPR032675">
    <property type="entry name" value="LRR_dom_sf"/>
</dbReference>
<dbReference type="Pfam" id="PF09479">
    <property type="entry name" value="Flg_new"/>
    <property type="match status" value="2"/>
</dbReference>
<comment type="subcellular location">
    <subcellularLocation>
        <location evidence="1">Cell envelope</location>
    </subcellularLocation>
</comment>
<organism evidence="3 4">
    <name type="scientific">Jutongia huaianensis</name>
    <dbReference type="NCBI Taxonomy" id="2763668"/>
    <lineage>
        <taxon>Bacteria</taxon>
        <taxon>Bacillati</taxon>
        <taxon>Bacillota</taxon>
        <taxon>Clostridia</taxon>
        <taxon>Lachnospirales</taxon>
        <taxon>Lachnospiraceae</taxon>
        <taxon>Jutongia</taxon>
    </lineage>
</organism>
<dbReference type="InterPro" id="IPR042229">
    <property type="entry name" value="Listeria/Bacterioides_rpt_sf"/>
</dbReference>
<dbReference type="RefSeq" id="WP_249298239.1">
    <property type="nucleotide sequence ID" value="NZ_JACRSX010000015.1"/>
</dbReference>
<accession>A0ABR7N4N3</accession>
<dbReference type="NCBIfam" id="TIGR02543">
    <property type="entry name" value="List_Bact_rpt"/>
    <property type="match status" value="2"/>
</dbReference>
<evidence type="ECO:0000256" key="1">
    <source>
        <dbReference type="ARBA" id="ARBA00004196"/>
    </source>
</evidence>
<gene>
    <name evidence="3" type="ORF">H8704_10410</name>
</gene>